<reference evidence="4" key="1">
    <citation type="submission" date="2016-11" db="UniProtKB">
        <authorList>
            <consortium name="WormBaseParasite"/>
        </authorList>
    </citation>
    <scope>IDENTIFICATION</scope>
</reference>
<sequence length="273" mass="30360">MHLRGQPTVTAHYQQQYQQNHLGSQQQQNSEANVGRSCPQLALILITLLNPSWQVVDIREFQAEHHHGLYTDCTRAERNPSPSRRLESFVEKSPLHCTYKFDQHALDNVEAQIHDIDSNAAAAEAEHHQFFGWQKAVLICMGLSLIAALLSCTMGLCAPCTPGCAVLHSTASFFAFLFSVVAASVFFFAAHRVDSRFVVQQIGEAFYCYVISCLLLMIVFILSLIGAYHALRSSTIQANQTAAFLARREQMAPLAGQWSEGRSENVVFGKTTV</sequence>
<evidence type="ECO:0000256" key="1">
    <source>
        <dbReference type="SAM" id="MobiDB-lite"/>
    </source>
</evidence>
<feature type="compositionally biased region" description="Low complexity" evidence="1">
    <location>
        <begin position="12"/>
        <end position="30"/>
    </location>
</feature>
<protein>
    <submittedName>
        <fullName evidence="4">Clc-like protein</fullName>
    </submittedName>
</protein>
<dbReference type="AlphaFoldDB" id="A0A1I8B7W1"/>
<dbReference type="OMA" id="HHQFFGW"/>
<keyword evidence="2" id="KW-1133">Transmembrane helix</keyword>
<dbReference type="Proteomes" id="UP000095281">
    <property type="component" value="Unplaced"/>
</dbReference>
<name>A0A1I8B7W1_MELHA</name>
<evidence type="ECO:0000313" key="4">
    <source>
        <dbReference type="WBParaSite" id="MhA1_Contig1558.frz3.gene3"/>
    </source>
</evidence>
<dbReference type="GO" id="GO:0016020">
    <property type="term" value="C:membrane"/>
    <property type="evidence" value="ECO:0007669"/>
    <property type="project" value="InterPro"/>
</dbReference>
<evidence type="ECO:0000313" key="3">
    <source>
        <dbReference type="Proteomes" id="UP000095281"/>
    </source>
</evidence>
<feature type="transmembrane region" description="Helical" evidence="2">
    <location>
        <begin position="136"/>
        <end position="156"/>
    </location>
</feature>
<dbReference type="InterPro" id="IPR010761">
    <property type="entry name" value="Clc_prot-like"/>
</dbReference>
<proteinExistence type="predicted"/>
<dbReference type="Gene3D" id="1.20.140.150">
    <property type="match status" value="1"/>
</dbReference>
<keyword evidence="3" id="KW-1185">Reference proteome</keyword>
<dbReference type="PANTHER" id="PTHR35574">
    <property type="entry name" value="PUTATIVE-RELATED"/>
    <property type="match status" value="1"/>
</dbReference>
<dbReference type="PANTHER" id="PTHR35574:SF1">
    <property type="entry name" value="CLC-LIKE PROTEIN"/>
    <property type="match status" value="1"/>
</dbReference>
<evidence type="ECO:0000256" key="2">
    <source>
        <dbReference type="SAM" id="Phobius"/>
    </source>
</evidence>
<accession>A0A1I8B7W1</accession>
<feature type="transmembrane region" description="Helical" evidence="2">
    <location>
        <begin position="205"/>
        <end position="231"/>
    </location>
</feature>
<dbReference type="WBParaSite" id="MhA1_Contig1558.frz3.gene3">
    <property type="protein sequence ID" value="MhA1_Contig1558.frz3.gene3"/>
    <property type="gene ID" value="MhA1_Contig1558.frz3.gene3"/>
</dbReference>
<keyword evidence="2" id="KW-0472">Membrane</keyword>
<organism evidence="3 4">
    <name type="scientific">Meloidogyne hapla</name>
    <name type="common">Root-knot nematode worm</name>
    <dbReference type="NCBI Taxonomy" id="6305"/>
    <lineage>
        <taxon>Eukaryota</taxon>
        <taxon>Metazoa</taxon>
        <taxon>Ecdysozoa</taxon>
        <taxon>Nematoda</taxon>
        <taxon>Chromadorea</taxon>
        <taxon>Rhabditida</taxon>
        <taxon>Tylenchina</taxon>
        <taxon>Tylenchomorpha</taxon>
        <taxon>Tylenchoidea</taxon>
        <taxon>Meloidogynidae</taxon>
        <taxon>Meloidogyninae</taxon>
        <taxon>Meloidogyne</taxon>
    </lineage>
</organism>
<feature type="transmembrane region" description="Helical" evidence="2">
    <location>
        <begin position="171"/>
        <end position="193"/>
    </location>
</feature>
<dbReference type="Pfam" id="PF07062">
    <property type="entry name" value="Clc-like"/>
    <property type="match status" value="1"/>
</dbReference>
<keyword evidence="2" id="KW-0812">Transmembrane</keyword>
<feature type="region of interest" description="Disordered" evidence="1">
    <location>
        <begin position="1"/>
        <end position="33"/>
    </location>
</feature>